<dbReference type="InterPro" id="IPR001653">
    <property type="entry name" value="DAP_epimerase_DapF"/>
</dbReference>
<evidence type="ECO:0000313" key="3">
    <source>
        <dbReference type="EMBL" id="GAH68451.1"/>
    </source>
</evidence>
<reference evidence="3" key="1">
    <citation type="journal article" date="2014" name="Front. Microbiol.">
        <title>High frequency of phylogenetically diverse reductive dehalogenase-homologous genes in deep subseafloor sedimentary metagenomes.</title>
        <authorList>
            <person name="Kawai M."/>
            <person name="Futagami T."/>
            <person name="Toyoda A."/>
            <person name="Takaki Y."/>
            <person name="Nishi S."/>
            <person name="Hori S."/>
            <person name="Arai W."/>
            <person name="Tsubouchi T."/>
            <person name="Morono Y."/>
            <person name="Uchiyama I."/>
            <person name="Ito T."/>
            <person name="Fujiyama A."/>
            <person name="Inagaki F."/>
            <person name="Takami H."/>
        </authorList>
    </citation>
    <scope>NUCLEOTIDE SEQUENCE</scope>
    <source>
        <strain evidence="3">Expedition CK06-06</strain>
    </source>
</reference>
<dbReference type="EMBL" id="BARU01026925">
    <property type="protein sequence ID" value="GAH68451.1"/>
    <property type="molecule type" value="Genomic_DNA"/>
</dbReference>
<dbReference type="NCBIfam" id="TIGR00652">
    <property type="entry name" value="DapF"/>
    <property type="match status" value="1"/>
</dbReference>
<dbReference type="PANTHER" id="PTHR31689:SF0">
    <property type="entry name" value="DIAMINOPIMELATE EPIMERASE"/>
    <property type="match status" value="1"/>
</dbReference>
<comment type="similarity">
    <text evidence="1">Belongs to the diaminopimelate epimerase family.</text>
</comment>
<dbReference type="Pfam" id="PF01678">
    <property type="entry name" value="DAP_epimerase"/>
    <property type="match status" value="1"/>
</dbReference>
<dbReference type="GO" id="GO:0009089">
    <property type="term" value="P:lysine biosynthetic process via diaminopimelate"/>
    <property type="evidence" value="ECO:0007669"/>
    <property type="project" value="InterPro"/>
</dbReference>
<dbReference type="PANTHER" id="PTHR31689">
    <property type="entry name" value="DIAMINOPIMELATE EPIMERASE, CHLOROPLASTIC"/>
    <property type="match status" value="1"/>
</dbReference>
<organism evidence="3">
    <name type="scientific">marine sediment metagenome</name>
    <dbReference type="NCBI Taxonomy" id="412755"/>
    <lineage>
        <taxon>unclassified sequences</taxon>
        <taxon>metagenomes</taxon>
        <taxon>ecological metagenomes</taxon>
    </lineage>
</organism>
<dbReference type="GO" id="GO:0008837">
    <property type="term" value="F:diaminopimelate epimerase activity"/>
    <property type="evidence" value="ECO:0007669"/>
    <property type="project" value="InterPro"/>
</dbReference>
<sequence>VIEQPMQFESRAFVMTCVSMGNPHAVFFRRDLATFDVQKFGPVIENHSIFPERTNAHFVQVISRQEFTMRTWERGSGITLACGTGACAAAVAAVLTGRCERVCTAHLPGGDLELNWCEKDNCVYMTGPAVEVFEGIWPET</sequence>
<gene>
    <name evidence="3" type="ORF">S03H2_43202</name>
</gene>
<protein>
    <recommendedName>
        <fullName evidence="4">Diaminopimelate epimerase</fullName>
    </recommendedName>
</protein>
<proteinExistence type="inferred from homology"/>
<dbReference type="SUPFAM" id="SSF54506">
    <property type="entry name" value="Diaminopimelate epimerase-like"/>
    <property type="match status" value="1"/>
</dbReference>
<dbReference type="Gene3D" id="3.10.310.10">
    <property type="entry name" value="Diaminopimelate Epimerase, Chain A, domain 1"/>
    <property type="match status" value="1"/>
</dbReference>
<keyword evidence="2" id="KW-0413">Isomerase</keyword>
<evidence type="ECO:0008006" key="4">
    <source>
        <dbReference type="Google" id="ProtNLM"/>
    </source>
</evidence>
<feature type="non-terminal residue" evidence="3">
    <location>
        <position position="1"/>
    </location>
</feature>
<dbReference type="GO" id="GO:0005829">
    <property type="term" value="C:cytosol"/>
    <property type="evidence" value="ECO:0007669"/>
    <property type="project" value="TreeGrafter"/>
</dbReference>
<accession>X1HE53</accession>
<evidence type="ECO:0000256" key="2">
    <source>
        <dbReference type="ARBA" id="ARBA00023235"/>
    </source>
</evidence>
<comment type="caution">
    <text evidence="3">The sequence shown here is derived from an EMBL/GenBank/DDBJ whole genome shotgun (WGS) entry which is preliminary data.</text>
</comment>
<evidence type="ECO:0000256" key="1">
    <source>
        <dbReference type="ARBA" id="ARBA00010219"/>
    </source>
</evidence>
<dbReference type="AlphaFoldDB" id="X1HE53"/>
<name>X1HE53_9ZZZZ</name>